<dbReference type="SUPFAM" id="SSF54427">
    <property type="entry name" value="NTF2-like"/>
    <property type="match status" value="1"/>
</dbReference>
<name>A0A5C8ZP66_9GAMM</name>
<feature type="region of interest" description="Disordered" evidence="1">
    <location>
        <begin position="205"/>
        <end position="278"/>
    </location>
</feature>
<gene>
    <name evidence="4" type="ORF">FV139_18655</name>
</gene>
<feature type="domain" description="SnoaL-like" evidence="3">
    <location>
        <begin position="36"/>
        <end position="188"/>
    </location>
</feature>
<comment type="caution">
    <text evidence="4">The sequence shown here is derived from an EMBL/GenBank/DDBJ whole genome shotgun (WGS) entry which is preliminary data.</text>
</comment>
<dbReference type="RefSeq" id="WP_148069993.1">
    <property type="nucleotide sequence ID" value="NZ_VRZA01000008.1"/>
</dbReference>
<evidence type="ECO:0000256" key="2">
    <source>
        <dbReference type="SAM" id="SignalP"/>
    </source>
</evidence>
<proteinExistence type="predicted"/>
<dbReference type="AlphaFoldDB" id="A0A5C8ZP66"/>
<keyword evidence="2" id="KW-0732">Signal</keyword>
<dbReference type="EMBL" id="VRZA01000008">
    <property type="protein sequence ID" value="TXS90278.1"/>
    <property type="molecule type" value="Genomic_DNA"/>
</dbReference>
<evidence type="ECO:0000313" key="4">
    <source>
        <dbReference type="EMBL" id="TXS90278.1"/>
    </source>
</evidence>
<dbReference type="Pfam" id="PF13577">
    <property type="entry name" value="SnoaL_4"/>
    <property type="match status" value="1"/>
</dbReference>
<organism evidence="4 5">
    <name type="scientific">Parahaliea maris</name>
    <dbReference type="NCBI Taxonomy" id="2716870"/>
    <lineage>
        <taxon>Bacteria</taxon>
        <taxon>Pseudomonadati</taxon>
        <taxon>Pseudomonadota</taxon>
        <taxon>Gammaproteobacteria</taxon>
        <taxon>Cellvibrionales</taxon>
        <taxon>Halieaceae</taxon>
        <taxon>Parahaliea</taxon>
    </lineage>
</organism>
<dbReference type="Proteomes" id="UP000321039">
    <property type="component" value="Unassembled WGS sequence"/>
</dbReference>
<reference evidence="4 5" key="1">
    <citation type="submission" date="2019-08" db="EMBL/GenBank/DDBJ databases">
        <title>Parahaliea maris sp. nov., isolated from the surface seawater.</title>
        <authorList>
            <person name="Liu Y."/>
        </authorList>
    </citation>
    <scope>NUCLEOTIDE SEQUENCE [LARGE SCALE GENOMIC DNA]</scope>
    <source>
        <strain evidence="4 5">HSLHS9</strain>
    </source>
</reference>
<feature type="chain" id="PRO_5023090822" evidence="2">
    <location>
        <begin position="26"/>
        <end position="307"/>
    </location>
</feature>
<dbReference type="PROSITE" id="PS51257">
    <property type="entry name" value="PROKAR_LIPOPROTEIN"/>
    <property type="match status" value="1"/>
</dbReference>
<accession>A0A5C8ZP66</accession>
<feature type="signal peptide" evidence="2">
    <location>
        <begin position="1"/>
        <end position="25"/>
    </location>
</feature>
<keyword evidence="5" id="KW-1185">Reference proteome</keyword>
<dbReference type="InterPro" id="IPR037401">
    <property type="entry name" value="SnoaL-like"/>
</dbReference>
<evidence type="ECO:0000256" key="1">
    <source>
        <dbReference type="SAM" id="MobiDB-lite"/>
    </source>
</evidence>
<sequence length="307" mass="33135">MIKHCKNIVAVAIASALLASGCAMNDTPSSAGVSIAEDVHAIQNVMSRHGWYYSSGQHKRELEELFALDHPDVSWGNGYEYWVGKDLLWDYYVTYFDQFRKRDLVAFAEQHPGVEVTHENLGAGTSMFHTNSTPVIEVAKDGKSAKGIWYSIGQVTQTPGGRQSANYMWERYGVDFIKVDGEWRILHFTVLTDWAASPGNSWAADDRKGGGMGGPGMGPPPAGVGAGNADAQMAGQAGESGGAPKPNCFGNGEAPSLFPGPGGIEPVKQDPLSGYEPPSEILFIPQPYATWNDVKDQTYGCPNSQFL</sequence>
<protein>
    <submittedName>
        <fullName evidence="4">Nuclear transport factor 2 family protein</fullName>
    </submittedName>
</protein>
<dbReference type="InterPro" id="IPR032710">
    <property type="entry name" value="NTF2-like_dom_sf"/>
</dbReference>
<evidence type="ECO:0000313" key="5">
    <source>
        <dbReference type="Proteomes" id="UP000321039"/>
    </source>
</evidence>
<evidence type="ECO:0000259" key="3">
    <source>
        <dbReference type="Pfam" id="PF13577"/>
    </source>
</evidence>
<dbReference type="Gene3D" id="3.10.450.50">
    <property type="match status" value="1"/>
</dbReference>